<dbReference type="KEGG" id="gba:J421_2177"/>
<dbReference type="OrthoDB" id="9793127at2"/>
<dbReference type="CDD" id="cd06260">
    <property type="entry name" value="DUF820-like"/>
    <property type="match status" value="1"/>
</dbReference>
<name>W0RF67_9BACT</name>
<gene>
    <name evidence="2" type="ORF">J421_2177</name>
</gene>
<dbReference type="Pfam" id="PF05685">
    <property type="entry name" value="Uma2"/>
    <property type="match status" value="1"/>
</dbReference>
<dbReference type="PANTHER" id="PTHR35400">
    <property type="entry name" value="SLR1083 PROTEIN"/>
    <property type="match status" value="1"/>
</dbReference>
<dbReference type="Gene3D" id="3.90.1570.10">
    <property type="entry name" value="tt1808, chain A"/>
    <property type="match status" value="1"/>
</dbReference>
<dbReference type="PATRIC" id="fig|861299.3.peg.2214"/>
<sequence length="182" mass="20332">MAMAVTIPRYTVDDLERFPSDGNRYELLDGVLLVTPGPAPVHEIVVSRILARLIVAVQLPGHAYVFGHGAVTRPPGTQLEPDILAVPPRFASDATWADVTERWLAVEVYSPSSRYYDRDFKRDAYLALGVREVWLVDRREQSVEVCRAPGAGEIVRDNIRWRVPELDLVVPVNLAEIFAGVD</sequence>
<evidence type="ECO:0000313" key="3">
    <source>
        <dbReference type="Proteomes" id="UP000019151"/>
    </source>
</evidence>
<protein>
    <recommendedName>
        <fullName evidence="1">Putative restriction endonuclease domain-containing protein</fullName>
    </recommendedName>
</protein>
<dbReference type="STRING" id="861299.J421_2177"/>
<evidence type="ECO:0000259" key="1">
    <source>
        <dbReference type="Pfam" id="PF05685"/>
    </source>
</evidence>
<dbReference type="Proteomes" id="UP000019151">
    <property type="component" value="Chromosome"/>
</dbReference>
<dbReference type="InterPro" id="IPR012296">
    <property type="entry name" value="Nuclease_put_TT1808"/>
</dbReference>
<dbReference type="InterPro" id="IPR008538">
    <property type="entry name" value="Uma2"/>
</dbReference>
<feature type="domain" description="Putative restriction endonuclease" evidence="1">
    <location>
        <begin position="13"/>
        <end position="159"/>
    </location>
</feature>
<proteinExistence type="predicted"/>
<evidence type="ECO:0000313" key="2">
    <source>
        <dbReference type="EMBL" id="AHG89714.1"/>
    </source>
</evidence>
<dbReference type="InParanoid" id="W0RF67"/>
<dbReference type="eggNOG" id="COG4636">
    <property type="taxonomic scope" value="Bacteria"/>
</dbReference>
<dbReference type="AlphaFoldDB" id="W0RF67"/>
<reference evidence="2 3" key="1">
    <citation type="journal article" date="2014" name="Genome Announc.">
        <title>Genome Sequence and Methylome of Soil Bacterium Gemmatirosa kalamazoonensis KBS708T, a Member of the Rarely Cultivated Gemmatimonadetes Phylum.</title>
        <authorList>
            <person name="Debruyn J.M."/>
            <person name="Radosevich M."/>
            <person name="Wommack K.E."/>
            <person name="Polson S.W."/>
            <person name="Hauser L.J."/>
            <person name="Fawaz M.N."/>
            <person name="Korlach J."/>
            <person name="Tsai Y.C."/>
        </authorList>
    </citation>
    <scope>NUCLEOTIDE SEQUENCE [LARGE SCALE GENOMIC DNA]</scope>
    <source>
        <strain evidence="2 3">KBS708</strain>
    </source>
</reference>
<keyword evidence="3" id="KW-1185">Reference proteome</keyword>
<dbReference type="SUPFAM" id="SSF52980">
    <property type="entry name" value="Restriction endonuclease-like"/>
    <property type="match status" value="1"/>
</dbReference>
<dbReference type="InterPro" id="IPR011335">
    <property type="entry name" value="Restrct_endonuc-II-like"/>
</dbReference>
<dbReference type="EMBL" id="CP007128">
    <property type="protein sequence ID" value="AHG89714.1"/>
    <property type="molecule type" value="Genomic_DNA"/>
</dbReference>
<dbReference type="PANTHER" id="PTHR35400:SF3">
    <property type="entry name" value="SLL1072 PROTEIN"/>
    <property type="match status" value="1"/>
</dbReference>
<dbReference type="HOGENOM" id="CLU_076312_4_0_0"/>
<accession>W0RF67</accession>
<organism evidence="2 3">
    <name type="scientific">Gemmatirosa kalamazoonensis</name>
    <dbReference type="NCBI Taxonomy" id="861299"/>
    <lineage>
        <taxon>Bacteria</taxon>
        <taxon>Pseudomonadati</taxon>
        <taxon>Gemmatimonadota</taxon>
        <taxon>Gemmatimonadia</taxon>
        <taxon>Gemmatimonadales</taxon>
        <taxon>Gemmatimonadaceae</taxon>
        <taxon>Gemmatirosa</taxon>
    </lineage>
</organism>
<dbReference type="RefSeq" id="WP_104022499.1">
    <property type="nucleotide sequence ID" value="NZ_CP007128.1"/>
</dbReference>